<name>A0A101CKH8_9FLAO</name>
<dbReference type="InterPro" id="IPR011990">
    <property type="entry name" value="TPR-like_helical_dom_sf"/>
</dbReference>
<evidence type="ECO:0000256" key="4">
    <source>
        <dbReference type="ARBA" id="ARBA00023136"/>
    </source>
</evidence>
<feature type="domain" description="RagB/SusD" evidence="7">
    <location>
        <begin position="342"/>
        <end position="516"/>
    </location>
</feature>
<evidence type="ECO:0000256" key="5">
    <source>
        <dbReference type="ARBA" id="ARBA00023237"/>
    </source>
</evidence>
<evidence type="ECO:0000313" key="8">
    <source>
        <dbReference type="EMBL" id="KUJ57905.1"/>
    </source>
</evidence>
<keyword evidence="4" id="KW-0472">Membrane</keyword>
<dbReference type="PROSITE" id="PS51257">
    <property type="entry name" value="PROKAR_LIPOPROTEIN"/>
    <property type="match status" value="1"/>
</dbReference>
<comment type="subcellular location">
    <subcellularLocation>
        <location evidence="1">Cell outer membrane</location>
    </subcellularLocation>
</comment>
<evidence type="ECO:0000313" key="9">
    <source>
        <dbReference type="Proteomes" id="UP000054388"/>
    </source>
</evidence>
<comment type="caution">
    <text evidence="8">The sequence shown here is derived from an EMBL/GenBank/DDBJ whole genome shotgun (WGS) entry which is preliminary data.</text>
</comment>
<evidence type="ECO:0000256" key="2">
    <source>
        <dbReference type="ARBA" id="ARBA00006275"/>
    </source>
</evidence>
<feature type="signal peptide" evidence="6">
    <location>
        <begin position="1"/>
        <end position="23"/>
    </location>
</feature>
<reference evidence="8 9" key="1">
    <citation type="submission" date="2015-10" db="EMBL/GenBank/DDBJ databases">
        <title>Genome sequence of Chryseobacterium greenlandense.</title>
        <authorList>
            <person name="Newman J."/>
            <person name="Fischer K."/>
            <person name="Miller J."/>
        </authorList>
    </citation>
    <scope>NUCLEOTIDE SEQUENCE [LARGE SCALE GENOMIC DNA]</scope>
    <source>
        <strain evidence="8 9">UMB34</strain>
    </source>
</reference>
<sequence>MKKFRNIAIALATSLALVSCNDAIDIVQDGEIYPSEALTSVKNMENYLNGAIYNSLDNSDAIKHTSLFTDELRVGPANSGQDLSSFRWIITPNNAYANGIWASNYTTINRINTLVTTAETITPESADVAKYNSTLAEARALRALSYLNLMTYFSTDIKNNSALGVMLSLKPISVGEVLPRVSNAEIWSAVEADLNFAYTNIGSNPNRPAPLFLGKAAVSAIRARMYLYRGNYILAKQHAQQAINDSGLAMTVATPVPGGTPGSTAWNNVFYTVAGGTSPYRQMWADTNNGENIFKLSRPNTVTNGIAQLYTTNTTSISGSPLWVTGINLFANYSFTPNDIRRYAFADPSSNTYNSSGAVLAIGNDQVIDKYPGKTSTPLRNDIKLFRITEMQLILAECAAMGSPTDLTTTATIVRSVRQARAFSGTPALPVYATVADAARDILRERRIEFAFEGHRFIDLKRLGATAGVGIDRNANDDRFITSNPTTLGLSDYRWTLPIPSSEINGNPTIVQNPGY</sequence>
<protein>
    <recommendedName>
        <fullName evidence="7">RagB/SusD domain-containing protein</fullName>
    </recommendedName>
</protein>
<dbReference type="Gene3D" id="1.25.40.390">
    <property type="match status" value="1"/>
</dbReference>
<evidence type="ECO:0000256" key="3">
    <source>
        <dbReference type="ARBA" id="ARBA00022729"/>
    </source>
</evidence>
<dbReference type="InterPro" id="IPR012944">
    <property type="entry name" value="SusD_RagB_dom"/>
</dbReference>
<dbReference type="AlphaFoldDB" id="A0A101CKH8"/>
<gene>
    <name evidence="8" type="ORF">AR686_03890</name>
</gene>
<evidence type="ECO:0000259" key="7">
    <source>
        <dbReference type="Pfam" id="PF07980"/>
    </source>
</evidence>
<accession>A0A101CKH8</accession>
<dbReference type="EMBL" id="LMAI01000002">
    <property type="protein sequence ID" value="KUJ57905.1"/>
    <property type="molecule type" value="Genomic_DNA"/>
</dbReference>
<dbReference type="Pfam" id="PF07980">
    <property type="entry name" value="SusD_RagB"/>
    <property type="match status" value="1"/>
</dbReference>
<feature type="chain" id="PRO_5007094979" description="RagB/SusD domain-containing protein" evidence="6">
    <location>
        <begin position="24"/>
        <end position="516"/>
    </location>
</feature>
<evidence type="ECO:0000256" key="6">
    <source>
        <dbReference type="SAM" id="SignalP"/>
    </source>
</evidence>
<evidence type="ECO:0000256" key="1">
    <source>
        <dbReference type="ARBA" id="ARBA00004442"/>
    </source>
</evidence>
<keyword evidence="3 6" id="KW-0732">Signal</keyword>
<dbReference type="Proteomes" id="UP000054388">
    <property type="component" value="Unassembled WGS sequence"/>
</dbReference>
<proteinExistence type="inferred from homology"/>
<dbReference type="GO" id="GO:0009279">
    <property type="term" value="C:cell outer membrane"/>
    <property type="evidence" value="ECO:0007669"/>
    <property type="project" value="UniProtKB-SubCell"/>
</dbReference>
<organism evidence="8 9">
    <name type="scientific">Chryseobacterium aquaticum subsp. greenlandense</name>
    <dbReference type="NCBI Taxonomy" id="345663"/>
    <lineage>
        <taxon>Bacteria</taxon>
        <taxon>Pseudomonadati</taxon>
        <taxon>Bacteroidota</taxon>
        <taxon>Flavobacteriia</taxon>
        <taxon>Flavobacteriales</taxon>
        <taxon>Weeksellaceae</taxon>
        <taxon>Chryseobacterium group</taxon>
        <taxon>Chryseobacterium</taxon>
    </lineage>
</organism>
<dbReference type="SUPFAM" id="SSF48452">
    <property type="entry name" value="TPR-like"/>
    <property type="match status" value="1"/>
</dbReference>
<dbReference type="RefSeq" id="WP_059135828.1">
    <property type="nucleotide sequence ID" value="NZ_LMAI01000002.1"/>
</dbReference>
<comment type="similarity">
    <text evidence="2">Belongs to the SusD family.</text>
</comment>
<keyword evidence="5" id="KW-0998">Cell outer membrane</keyword>